<protein>
    <submittedName>
        <fullName evidence="11">Kinesin family member C1</fullName>
    </submittedName>
</protein>
<evidence type="ECO:0000256" key="5">
    <source>
        <dbReference type="ARBA" id="ARBA00023175"/>
    </source>
</evidence>
<dbReference type="CDD" id="cd01366">
    <property type="entry name" value="KISc_C_terminal"/>
    <property type="match status" value="1"/>
</dbReference>
<sequence>MKIVSLMAENQAPLGDLTVKSRLPLPLVRRKRKLLEDADSIGPVENTKRSRSEKPDVQVIESASGLEARGVAVTKAIHHLSDKSASSAVRKPTATVQPARSRAMSVRNGIGTSRSVFAGTVNSRHPPSSRPPLRGVKGSVTPETSTSGHFGASDGRKPGSSACSLVVSSTRTTHKSARGNQRPGWDLRGQIEDKNKVLIEYRNQIAFLENQKSHLERDVQEKSTVSSTRGKELEKLRQAFNEADNERISQRNELLRLQRYEVECCELQRSVAELSTAKSSLSIQLDCSQVHLQQKTDECLKYSLNIKQLEELVENLKNENAEKAEQIQSQEMERRRLHNIVQELKGNIRVFCRVRPVLKNEENSLEHIVLSENSITLEKTAESRTGRDKKEATRFSFTFDKVFSPLAKQSVVFEEISHLVQSALDGYNVTIFAYGQTGGGKTYTMEGPTKGPTARKLESRGMIPRAVSQVFLTAEELQVKGWKYSFVASFLEIYNDTIQDLLVSGASRHDYEIKHKPKTSRSSELYVTNLKYESVTSSEEVEMLLHKASENRSVAATAVNDRSSRSHSIFQLHIEGSNECTGQACFAILTLVDLAGSERLNKSQSCGERLKEAQAINLSLSCLAQVITALGHKDQHVPFRNSKLTYLLQNCLSGNSKTLMFVNLSPSYDNFNETLNSLRFAAKVNDCFIGTAQANKK</sequence>
<evidence type="ECO:0000256" key="2">
    <source>
        <dbReference type="ARBA" id="ARBA00022701"/>
    </source>
</evidence>
<evidence type="ECO:0000256" key="4">
    <source>
        <dbReference type="ARBA" id="ARBA00022840"/>
    </source>
</evidence>
<name>A0A8C4N9K9_EPTBU</name>
<feature type="coiled-coil region" evidence="8">
    <location>
        <begin position="191"/>
        <end position="253"/>
    </location>
</feature>
<keyword evidence="3 7" id="KW-0547">Nucleotide-binding</keyword>
<feature type="binding site" evidence="7">
    <location>
        <begin position="435"/>
        <end position="442"/>
    </location>
    <ligand>
        <name>ATP</name>
        <dbReference type="ChEBI" id="CHEBI:30616"/>
    </ligand>
</feature>
<dbReference type="GO" id="GO:0005874">
    <property type="term" value="C:microtubule"/>
    <property type="evidence" value="ECO:0007669"/>
    <property type="project" value="UniProtKB-KW"/>
</dbReference>
<dbReference type="PANTHER" id="PTHR47972">
    <property type="entry name" value="KINESIN-LIKE PROTEIN KLP-3"/>
    <property type="match status" value="1"/>
</dbReference>
<dbReference type="AlphaFoldDB" id="A0A8C4N9K9"/>
<evidence type="ECO:0000259" key="10">
    <source>
        <dbReference type="PROSITE" id="PS50067"/>
    </source>
</evidence>
<feature type="domain" description="Kinesin motor" evidence="10">
    <location>
        <begin position="347"/>
        <end position="687"/>
    </location>
</feature>
<comment type="similarity">
    <text evidence="7">Belongs to the TRAFAC class myosin-kinesin ATPase superfamily. Kinesin family.</text>
</comment>
<dbReference type="GO" id="GO:0008017">
    <property type="term" value="F:microtubule binding"/>
    <property type="evidence" value="ECO:0007669"/>
    <property type="project" value="InterPro"/>
</dbReference>
<evidence type="ECO:0000256" key="8">
    <source>
        <dbReference type="SAM" id="Coils"/>
    </source>
</evidence>
<keyword evidence="6" id="KW-0963">Cytoplasm</keyword>
<keyword evidence="4 7" id="KW-0067">ATP-binding</keyword>
<evidence type="ECO:0000256" key="6">
    <source>
        <dbReference type="ARBA" id="ARBA00023212"/>
    </source>
</evidence>
<evidence type="ECO:0000256" key="1">
    <source>
        <dbReference type="ARBA" id="ARBA00004245"/>
    </source>
</evidence>
<feature type="region of interest" description="Disordered" evidence="9">
    <location>
        <begin position="117"/>
        <end position="163"/>
    </location>
</feature>
<evidence type="ECO:0000256" key="3">
    <source>
        <dbReference type="ARBA" id="ARBA00022741"/>
    </source>
</evidence>
<feature type="compositionally biased region" description="Low complexity" evidence="9">
    <location>
        <begin position="123"/>
        <end position="134"/>
    </location>
</feature>
<dbReference type="SMART" id="SM00129">
    <property type="entry name" value="KISc"/>
    <property type="match status" value="1"/>
</dbReference>
<organism evidence="11 12">
    <name type="scientific">Eptatretus burgeri</name>
    <name type="common">Inshore hagfish</name>
    <dbReference type="NCBI Taxonomy" id="7764"/>
    <lineage>
        <taxon>Eukaryota</taxon>
        <taxon>Metazoa</taxon>
        <taxon>Chordata</taxon>
        <taxon>Craniata</taxon>
        <taxon>Vertebrata</taxon>
        <taxon>Cyclostomata</taxon>
        <taxon>Myxini</taxon>
        <taxon>Myxiniformes</taxon>
        <taxon>Myxinidae</taxon>
        <taxon>Eptatretinae</taxon>
        <taxon>Eptatretus</taxon>
    </lineage>
</organism>
<comment type="subcellular location">
    <subcellularLocation>
        <location evidence="1">Cytoplasm</location>
        <location evidence="1">Cytoskeleton</location>
    </subcellularLocation>
</comment>
<feature type="coiled-coil region" evidence="8">
    <location>
        <begin position="292"/>
        <end position="347"/>
    </location>
</feature>
<dbReference type="Pfam" id="PF00225">
    <property type="entry name" value="Kinesin"/>
    <property type="match status" value="1"/>
</dbReference>
<proteinExistence type="inferred from homology"/>
<dbReference type="GO" id="GO:0005524">
    <property type="term" value="F:ATP binding"/>
    <property type="evidence" value="ECO:0007669"/>
    <property type="project" value="UniProtKB-UniRule"/>
</dbReference>
<evidence type="ECO:0000256" key="7">
    <source>
        <dbReference type="PROSITE-ProRule" id="PRU00283"/>
    </source>
</evidence>
<dbReference type="Gene3D" id="3.40.850.10">
    <property type="entry name" value="Kinesin motor domain"/>
    <property type="match status" value="1"/>
</dbReference>
<keyword evidence="12" id="KW-1185">Reference proteome</keyword>
<dbReference type="PRINTS" id="PR00380">
    <property type="entry name" value="KINESINHEAVY"/>
</dbReference>
<dbReference type="GeneTree" id="ENSGT00940000161735"/>
<dbReference type="PANTHER" id="PTHR47972:SF45">
    <property type="entry name" value="PROTEIN CLARET SEGREGATIONAL"/>
    <property type="match status" value="1"/>
</dbReference>
<dbReference type="InterPro" id="IPR001752">
    <property type="entry name" value="Kinesin_motor_dom"/>
</dbReference>
<dbReference type="PROSITE" id="PS50067">
    <property type="entry name" value="KINESIN_MOTOR_2"/>
    <property type="match status" value="1"/>
</dbReference>
<feature type="region of interest" description="Disordered" evidence="9">
    <location>
        <begin position="82"/>
        <end position="102"/>
    </location>
</feature>
<dbReference type="FunFam" id="3.40.850.10:FF:000113">
    <property type="entry name" value="Kinesin-like protein"/>
    <property type="match status" value="1"/>
</dbReference>
<dbReference type="SUPFAM" id="SSF52540">
    <property type="entry name" value="P-loop containing nucleoside triphosphate hydrolases"/>
    <property type="match status" value="1"/>
</dbReference>
<dbReference type="GO" id="GO:0003777">
    <property type="term" value="F:microtubule motor activity"/>
    <property type="evidence" value="ECO:0007669"/>
    <property type="project" value="InterPro"/>
</dbReference>
<dbReference type="InterPro" id="IPR036961">
    <property type="entry name" value="Kinesin_motor_dom_sf"/>
</dbReference>
<evidence type="ECO:0000256" key="9">
    <source>
        <dbReference type="SAM" id="MobiDB-lite"/>
    </source>
</evidence>
<keyword evidence="5 7" id="KW-0505">Motor protein</keyword>
<dbReference type="InterPro" id="IPR027417">
    <property type="entry name" value="P-loop_NTPase"/>
</dbReference>
<keyword evidence="6" id="KW-0206">Cytoskeleton</keyword>
<reference evidence="11" key="1">
    <citation type="submission" date="2025-08" db="UniProtKB">
        <authorList>
            <consortium name="Ensembl"/>
        </authorList>
    </citation>
    <scope>IDENTIFICATION</scope>
</reference>
<evidence type="ECO:0000313" key="12">
    <source>
        <dbReference type="Proteomes" id="UP000694388"/>
    </source>
</evidence>
<evidence type="ECO:0000313" key="11">
    <source>
        <dbReference type="Ensembl" id="ENSEBUP00000004468.1"/>
    </source>
</evidence>
<keyword evidence="8" id="KW-0175">Coiled coil</keyword>
<dbReference type="GO" id="GO:0007018">
    <property type="term" value="P:microtubule-based movement"/>
    <property type="evidence" value="ECO:0007669"/>
    <property type="project" value="InterPro"/>
</dbReference>
<dbReference type="Proteomes" id="UP000694388">
    <property type="component" value="Unplaced"/>
</dbReference>
<accession>A0A8C4N9K9</accession>
<dbReference type="InterPro" id="IPR027640">
    <property type="entry name" value="Kinesin-like_fam"/>
</dbReference>
<keyword evidence="2" id="KW-0493">Microtubule</keyword>
<reference evidence="11" key="2">
    <citation type="submission" date="2025-09" db="UniProtKB">
        <authorList>
            <consortium name="Ensembl"/>
        </authorList>
    </citation>
    <scope>IDENTIFICATION</scope>
</reference>
<dbReference type="Ensembl" id="ENSEBUT00000004906.1">
    <property type="protein sequence ID" value="ENSEBUP00000004468.1"/>
    <property type="gene ID" value="ENSEBUG00000003146.1"/>
</dbReference>